<dbReference type="AlphaFoldDB" id="A0A816UUY8"/>
<gene>
    <name evidence="1" type="ORF">DARMORV10_C08P36810.1</name>
</gene>
<accession>A0A816UUY8</accession>
<dbReference type="EMBL" id="HG994372">
    <property type="protein sequence ID" value="CAF2113511.1"/>
    <property type="molecule type" value="Genomic_DNA"/>
</dbReference>
<dbReference type="Proteomes" id="UP001295469">
    <property type="component" value="Chromosome C08"/>
</dbReference>
<protein>
    <submittedName>
        <fullName evidence="1">(rape) hypothetical protein</fullName>
    </submittedName>
</protein>
<evidence type="ECO:0000313" key="1">
    <source>
        <dbReference type="EMBL" id="CAF2113511.1"/>
    </source>
</evidence>
<proteinExistence type="predicted"/>
<name>A0A816UUY8_BRANA</name>
<sequence length="39" mass="4450">MHYFYSHSYTFPSAVLQAYGGSRNSVFLILNISTVAIFF</sequence>
<reference evidence="1" key="1">
    <citation type="submission" date="2021-01" db="EMBL/GenBank/DDBJ databases">
        <authorList>
            <consortium name="Genoscope - CEA"/>
            <person name="William W."/>
        </authorList>
    </citation>
    <scope>NUCLEOTIDE SEQUENCE</scope>
</reference>
<organism evidence="1">
    <name type="scientific">Brassica napus</name>
    <name type="common">Rape</name>
    <dbReference type="NCBI Taxonomy" id="3708"/>
    <lineage>
        <taxon>Eukaryota</taxon>
        <taxon>Viridiplantae</taxon>
        <taxon>Streptophyta</taxon>
        <taxon>Embryophyta</taxon>
        <taxon>Tracheophyta</taxon>
        <taxon>Spermatophyta</taxon>
        <taxon>Magnoliopsida</taxon>
        <taxon>eudicotyledons</taxon>
        <taxon>Gunneridae</taxon>
        <taxon>Pentapetalae</taxon>
        <taxon>rosids</taxon>
        <taxon>malvids</taxon>
        <taxon>Brassicales</taxon>
        <taxon>Brassicaceae</taxon>
        <taxon>Brassiceae</taxon>
        <taxon>Brassica</taxon>
    </lineage>
</organism>